<proteinExistence type="inferred from homology"/>
<dbReference type="InterPro" id="IPR006239">
    <property type="entry name" value="DPNP"/>
</dbReference>
<dbReference type="InterPro" id="IPR020583">
    <property type="entry name" value="Inositol_monoP_metal-BS"/>
</dbReference>
<comment type="catalytic activity">
    <reaction evidence="8">
        <text>adenosine 3',5'-bisphosphate + H2O = AMP + phosphate</text>
        <dbReference type="Rhea" id="RHEA:10040"/>
        <dbReference type="ChEBI" id="CHEBI:15377"/>
        <dbReference type="ChEBI" id="CHEBI:43474"/>
        <dbReference type="ChEBI" id="CHEBI:58343"/>
        <dbReference type="ChEBI" id="CHEBI:456215"/>
        <dbReference type="EC" id="3.1.3.7"/>
    </reaction>
    <physiologicalReaction direction="left-to-right" evidence="8">
        <dbReference type="Rhea" id="RHEA:10041"/>
    </physiologicalReaction>
</comment>
<dbReference type="FunCoup" id="A0A1Y1Z9V8">
    <property type="interactions" value="117"/>
</dbReference>
<dbReference type="CDD" id="cd01517">
    <property type="entry name" value="PAP_phosphatase"/>
    <property type="match status" value="1"/>
</dbReference>
<organism evidence="11 12">
    <name type="scientific">Basidiobolus meristosporus CBS 931.73</name>
    <dbReference type="NCBI Taxonomy" id="1314790"/>
    <lineage>
        <taxon>Eukaryota</taxon>
        <taxon>Fungi</taxon>
        <taxon>Fungi incertae sedis</taxon>
        <taxon>Zoopagomycota</taxon>
        <taxon>Entomophthoromycotina</taxon>
        <taxon>Basidiobolomycetes</taxon>
        <taxon>Basidiobolales</taxon>
        <taxon>Basidiobolaceae</taxon>
        <taxon>Basidiobolus</taxon>
    </lineage>
</organism>
<dbReference type="STRING" id="1314790.A0A1Y1Z9V8"/>
<dbReference type="NCBIfam" id="TIGR01330">
    <property type="entry name" value="bisphos_HAL2"/>
    <property type="match status" value="1"/>
</dbReference>
<feature type="binding site" evidence="10">
    <location>
        <position position="126"/>
    </location>
    <ligand>
        <name>Mg(2+)</name>
        <dbReference type="ChEBI" id="CHEBI:18420"/>
        <label>1</label>
        <note>catalytic</note>
    </ligand>
</feature>
<feature type="binding site" evidence="10">
    <location>
        <position position="129"/>
    </location>
    <ligand>
        <name>Mg(2+)</name>
        <dbReference type="ChEBI" id="CHEBI:18420"/>
        <label>1</label>
        <note>catalytic</note>
    </ligand>
</feature>
<dbReference type="PRINTS" id="PR00377">
    <property type="entry name" value="IMPHPHTASES"/>
</dbReference>
<dbReference type="GO" id="GO:0008441">
    <property type="term" value="F:3'(2'),5'-bisphosphate nucleotidase activity"/>
    <property type="evidence" value="ECO:0007669"/>
    <property type="project" value="UniProtKB-EC"/>
</dbReference>
<dbReference type="SUPFAM" id="SSF56655">
    <property type="entry name" value="Carbohydrate phosphatase"/>
    <property type="match status" value="1"/>
</dbReference>
<dbReference type="EC" id="3.1.3.7" evidence="3"/>
<evidence type="ECO:0000256" key="7">
    <source>
        <dbReference type="ARBA" id="ARBA00044466"/>
    </source>
</evidence>
<comment type="caution">
    <text evidence="11">The sequence shown here is derived from an EMBL/GenBank/DDBJ whole genome shotgun (WGS) entry which is preliminary data.</text>
</comment>
<dbReference type="Proteomes" id="UP000193498">
    <property type="component" value="Unassembled WGS sequence"/>
</dbReference>
<dbReference type="PANTHER" id="PTHR43200">
    <property type="entry name" value="PHOSPHATASE"/>
    <property type="match status" value="1"/>
</dbReference>
<reference evidence="11 12" key="1">
    <citation type="submission" date="2016-07" db="EMBL/GenBank/DDBJ databases">
        <title>Pervasive Adenine N6-methylation of Active Genes in Fungi.</title>
        <authorList>
            <consortium name="DOE Joint Genome Institute"/>
            <person name="Mondo S.J."/>
            <person name="Dannebaum R.O."/>
            <person name="Kuo R.C."/>
            <person name="Labutti K."/>
            <person name="Haridas S."/>
            <person name="Kuo A."/>
            <person name="Salamov A."/>
            <person name="Ahrendt S.R."/>
            <person name="Lipzen A."/>
            <person name="Sullivan W."/>
            <person name="Andreopoulos W.B."/>
            <person name="Clum A."/>
            <person name="Lindquist E."/>
            <person name="Daum C."/>
            <person name="Ramamoorthy G.K."/>
            <person name="Gryganskyi A."/>
            <person name="Culley D."/>
            <person name="Magnuson J.K."/>
            <person name="James T.Y."/>
            <person name="O'Malley M.A."/>
            <person name="Stajich J.E."/>
            <person name="Spatafora J.W."/>
            <person name="Visel A."/>
            <person name="Grigoriev I.V."/>
        </authorList>
    </citation>
    <scope>NUCLEOTIDE SEQUENCE [LARGE SCALE GENOMIC DNA]</scope>
    <source>
        <strain evidence="11 12">CBS 931.73</strain>
    </source>
</reference>
<dbReference type="Gene3D" id="3.30.540.10">
    <property type="entry name" value="Fructose-1,6-Bisphosphatase, subunit A, domain 1"/>
    <property type="match status" value="1"/>
</dbReference>
<dbReference type="GO" id="GO:0000103">
    <property type="term" value="P:sulfate assimilation"/>
    <property type="evidence" value="ECO:0007669"/>
    <property type="project" value="TreeGrafter"/>
</dbReference>
<dbReference type="GO" id="GO:0046854">
    <property type="term" value="P:phosphatidylinositol phosphate biosynthetic process"/>
    <property type="evidence" value="ECO:0007669"/>
    <property type="project" value="InterPro"/>
</dbReference>
<evidence type="ECO:0000256" key="1">
    <source>
        <dbReference type="ARBA" id="ARBA00001946"/>
    </source>
</evidence>
<feature type="binding site" evidence="10">
    <location>
        <position position="273"/>
    </location>
    <ligand>
        <name>Mg(2+)</name>
        <dbReference type="ChEBI" id="CHEBI:18420"/>
        <label>1</label>
        <note>catalytic</note>
    </ligand>
</feature>
<dbReference type="PANTHER" id="PTHR43200:SF6">
    <property type="entry name" value="3'(2'),5'-BISPHOSPHATE NUCLEOTIDASE"/>
    <property type="match status" value="1"/>
</dbReference>
<protein>
    <recommendedName>
        <fullName evidence="3">3'(2'),5'-bisphosphate nucleotidase</fullName>
        <ecNumber evidence="3">3.1.3.7</ecNumber>
    </recommendedName>
</protein>
<evidence type="ECO:0000256" key="5">
    <source>
        <dbReference type="ARBA" id="ARBA00022801"/>
    </source>
</evidence>
<evidence type="ECO:0000256" key="9">
    <source>
        <dbReference type="ARBA" id="ARBA00044484"/>
    </source>
</evidence>
<keyword evidence="5" id="KW-0378">Hydrolase</keyword>
<comment type="cofactor">
    <cofactor evidence="1 10">
        <name>Mg(2+)</name>
        <dbReference type="ChEBI" id="CHEBI:18420"/>
    </cofactor>
</comment>
<evidence type="ECO:0000256" key="2">
    <source>
        <dbReference type="ARBA" id="ARBA00009759"/>
    </source>
</evidence>
<accession>A0A1Y1Z9V8</accession>
<evidence type="ECO:0000256" key="4">
    <source>
        <dbReference type="ARBA" id="ARBA00022723"/>
    </source>
</evidence>
<dbReference type="InterPro" id="IPR000760">
    <property type="entry name" value="Inositol_monophosphatase-like"/>
</dbReference>
<dbReference type="Pfam" id="PF00459">
    <property type="entry name" value="Inositol_P"/>
    <property type="match status" value="1"/>
</dbReference>
<dbReference type="EMBL" id="MCFE01000015">
    <property type="protein sequence ID" value="ORY06575.1"/>
    <property type="molecule type" value="Genomic_DNA"/>
</dbReference>
<comment type="similarity">
    <text evidence="2">Belongs to the inositol monophosphatase superfamily.</text>
</comment>
<evidence type="ECO:0000256" key="6">
    <source>
        <dbReference type="ARBA" id="ARBA00022842"/>
    </source>
</evidence>
<name>A0A1Y1Z9V8_9FUNG</name>
<evidence type="ECO:0000256" key="3">
    <source>
        <dbReference type="ARBA" id="ARBA00012633"/>
    </source>
</evidence>
<comment type="catalytic activity">
    <reaction evidence="7">
        <text>adenosine 2',5'-bisphosphate + H2O = AMP + phosphate</text>
        <dbReference type="Rhea" id="RHEA:77643"/>
        <dbReference type="ChEBI" id="CHEBI:15377"/>
        <dbReference type="ChEBI" id="CHEBI:43474"/>
        <dbReference type="ChEBI" id="CHEBI:194156"/>
        <dbReference type="ChEBI" id="CHEBI:456215"/>
        <dbReference type="EC" id="3.1.3.7"/>
    </reaction>
    <physiologicalReaction direction="left-to-right" evidence="7">
        <dbReference type="Rhea" id="RHEA:77644"/>
    </physiologicalReaction>
</comment>
<feature type="binding site" evidence="10">
    <location>
        <position position="70"/>
    </location>
    <ligand>
        <name>Mg(2+)</name>
        <dbReference type="ChEBI" id="CHEBI:18420"/>
        <label>1</label>
        <note>catalytic</note>
    </ligand>
</feature>
<evidence type="ECO:0000313" key="12">
    <source>
        <dbReference type="Proteomes" id="UP000193498"/>
    </source>
</evidence>
<dbReference type="OrthoDB" id="411145at2759"/>
<evidence type="ECO:0000256" key="8">
    <source>
        <dbReference type="ARBA" id="ARBA00044479"/>
    </source>
</evidence>
<dbReference type="GO" id="GO:0046872">
    <property type="term" value="F:metal ion binding"/>
    <property type="evidence" value="ECO:0007669"/>
    <property type="project" value="UniProtKB-KW"/>
</dbReference>
<sequence length="332" mass="35514">MSSYTQEKAVAIDAVLRASRVCQNVFNKLVSSETITKKDKSPVTIADYSAQAVVNTVLAKAFPNDPIVGEEDSKDLHGDAAANMREKIEELANSVLEESQTITQLLAAIDRGCYAGGSTGRHWTLDPIDGTKGFLRGEQFAVCLALIVDGQVRLGVMGCPNLPIDAKNPSGAKGCLFVAVEGEGAFQRPFDGQELQPIKMSTVNTTADSSFCESVESEHSSHSDAAQIAQLLNITKPPVRMDSQCKYCSISRGDADIYLRLPTRADYEEKIWDHASGNLLVQEAGGKVTDISGKPLDFSLGRTLKANKGVVASSASIHAEVLAAVQKVLAKN</sequence>
<keyword evidence="4 10" id="KW-0479">Metal-binding</keyword>
<comment type="catalytic activity">
    <reaction evidence="9">
        <text>3'-phosphoadenylyl sulfate + H2O = adenosine 5'-phosphosulfate + phosphate</text>
        <dbReference type="Rhea" id="RHEA:77639"/>
        <dbReference type="ChEBI" id="CHEBI:15377"/>
        <dbReference type="ChEBI" id="CHEBI:43474"/>
        <dbReference type="ChEBI" id="CHEBI:58243"/>
        <dbReference type="ChEBI" id="CHEBI:58339"/>
        <dbReference type="EC" id="3.1.3.7"/>
    </reaction>
    <physiologicalReaction direction="left-to-right" evidence="9">
        <dbReference type="Rhea" id="RHEA:77640"/>
    </physiologicalReaction>
</comment>
<gene>
    <name evidence="11" type="ORF">K493DRAFT_274173</name>
</gene>
<keyword evidence="6 10" id="KW-0460">Magnesium</keyword>
<dbReference type="InterPro" id="IPR051090">
    <property type="entry name" value="Inositol_monoP_superfamily"/>
</dbReference>
<dbReference type="Gene3D" id="3.40.190.80">
    <property type="match status" value="1"/>
</dbReference>
<evidence type="ECO:0000313" key="11">
    <source>
        <dbReference type="EMBL" id="ORY06575.1"/>
    </source>
</evidence>
<dbReference type="PROSITE" id="PS00630">
    <property type="entry name" value="IMP_2"/>
    <property type="match status" value="1"/>
</dbReference>
<dbReference type="InParanoid" id="A0A1Y1Z9V8"/>
<keyword evidence="12" id="KW-1185">Reference proteome</keyword>
<dbReference type="AlphaFoldDB" id="A0A1Y1Z9V8"/>
<dbReference type="FunFam" id="3.40.190.80:FF:000003">
    <property type="entry name" value="PAP-specific phosphatase HAL2-like"/>
    <property type="match status" value="1"/>
</dbReference>
<feature type="binding site" evidence="10">
    <location>
        <position position="128"/>
    </location>
    <ligand>
        <name>Mg(2+)</name>
        <dbReference type="ChEBI" id="CHEBI:18420"/>
        <label>1</label>
        <note>catalytic</note>
    </ligand>
</feature>
<evidence type="ECO:0000256" key="10">
    <source>
        <dbReference type="PIRSR" id="PIRSR600760-2"/>
    </source>
</evidence>
<dbReference type="PROSITE" id="PS00629">
    <property type="entry name" value="IMP_1"/>
    <property type="match status" value="1"/>
</dbReference>
<dbReference type="InterPro" id="IPR020550">
    <property type="entry name" value="Inositol_monophosphatase_CS"/>
</dbReference>